<dbReference type="AlphaFoldDB" id="R7UI63"/>
<dbReference type="InterPro" id="IPR007527">
    <property type="entry name" value="Znf_SWIM"/>
</dbReference>
<reference evidence="8" key="1">
    <citation type="submission" date="2012-12" db="EMBL/GenBank/DDBJ databases">
        <authorList>
            <person name="Hellsten U."/>
            <person name="Grimwood J."/>
            <person name="Chapman J.A."/>
            <person name="Shapiro H."/>
            <person name="Aerts A."/>
            <person name="Otillar R.P."/>
            <person name="Terry A.Y."/>
            <person name="Boore J.L."/>
            <person name="Simakov O."/>
            <person name="Marletaz F."/>
            <person name="Cho S.-J."/>
            <person name="Edsinger-Gonzales E."/>
            <person name="Havlak P."/>
            <person name="Kuo D.-H."/>
            <person name="Larsson T."/>
            <person name="Lv J."/>
            <person name="Arendt D."/>
            <person name="Savage R."/>
            <person name="Osoegawa K."/>
            <person name="de Jong P."/>
            <person name="Lindberg D.R."/>
            <person name="Seaver E.C."/>
            <person name="Weisblat D.A."/>
            <person name="Putnam N.H."/>
            <person name="Grigoriev I.V."/>
            <person name="Rokhsar D.S."/>
        </authorList>
    </citation>
    <scope>NUCLEOTIDE SEQUENCE</scope>
    <source>
        <strain evidence="8">I ESC-2004</strain>
    </source>
</reference>
<dbReference type="EnsemblMetazoa" id="CapteT195069">
    <property type="protein sequence ID" value="CapteP195069"/>
    <property type="gene ID" value="CapteG195069"/>
</dbReference>
<dbReference type="OMA" id="HIFFLRE"/>
<evidence type="ECO:0000256" key="2">
    <source>
        <dbReference type="ARBA" id="ARBA00022771"/>
    </source>
</evidence>
<dbReference type="PROSITE" id="PS50966">
    <property type="entry name" value="ZF_SWIM"/>
    <property type="match status" value="1"/>
</dbReference>
<organism evidence="6">
    <name type="scientific">Capitella teleta</name>
    <name type="common">Polychaete worm</name>
    <dbReference type="NCBI Taxonomy" id="283909"/>
    <lineage>
        <taxon>Eukaryota</taxon>
        <taxon>Metazoa</taxon>
        <taxon>Spiralia</taxon>
        <taxon>Lophotrochozoa</taxon>
        <taxon>Annelida</taxon>
        <taxon>Polychaeta</taxon>
        <taxon>Sedentaria</taxon>
        <taxon>Scolecida</taxon>
        <taxon>Capitellidae</taxon>
        <taxon>Capitella</taxon>
    </lineage>
</organism>
<gene>
    <name evidence="6" type="ORF">CAPTEDRAFT_195069</name>
</gene>
<feature type="domain" description="SWIM-type" evidence="5">
    <location>
        <begin position="136"/>
        <end position="174"/>
    </location>
</feature>
<dbReference type="InterPro" id="IPR052579">
    <property type="entry name" value="Zinc_finger_SWIM"/>
</dbReference>
<reference evidence="6 8" key="2">
    <citation type="journal article" date="2013" name="Nature">
        <title>Insights into bilaterian evolution from three spiralian genomes.</title>
        <authorList>
            <person name="Simakov O."/>
            <person name="Marletaz F."/>
            <person name="Cho S.J."/>
            <person name="Edsinger-Gonzales E."/>
            <person name="Havlak P."/>
            <person name="Hellsten U."/>
            <person name="Kuo D.H."/>
            <person name="Larsson T."/>
            <person name="Lv J."/>
            <person name="Arendt D."/>
            <person name="Savage R."/>
            <person name="Osoegawa K."/>
            <person name="de Jong P."/>
            <person name="Grimwood J."/>
            <person name="Chapman J.A."/>
            <person name="Shapiro H."/>
            <person name="Aerts A."/>
            <person name="Otillar R.P."/>
            <person name="Terry A.Y."/>
            <person name="Boore J.L."/>
            <person name="Grigoriev I.V."/>
            <person name="Lindberg D.R."/>
            <person name="Seaver E.C."/>
            <person name="Weisblat D.A."/>
            <person name="Putnam N.H."/>
            <person name="Rokhsar D.S."/>
        </authorList>
    </citation>
    <scope>NUCLEOTIDE SEQUENCE</scope>
    <source>
        <strain evidence="6 8">I ESC-2004</strain>
    </source>
</reference>
<keyword evidence="8" id="KW-1185">Reference proteome</keyword>
<dbReference type="OrthoDB" id="124789at2759"/>
<evidence type="ECO:0000259" key="5">
    <source>
        <dbReference type="PROSITE" id="PS50966"/>
    </source>
</evidence>
<reference evidence="7" key="3">
    <citation type="submission" date="2015-06" db="UniProtKB">
        <authorList>
            <consortium name="EnsemblMetazoa"/>
        </authorList>
    </citation>
    <scope>IDENTIFICATION</scope>
</reference>
<evidence type="ECO:0000313" key="6">
    <source>
        <dbReference type="EMBL" id="ELU02927.1"/>
    </source>
</evidence>
<dbReference type="HOGENOM" id="CLU_1157367_0_0_1"/>
<accession>R7UI63</accession>
<dbReference type="InterPro" id="IPR006564">
    <property type="entry name" value="Znf_PMZ"/>
</dbReference>
<dbReference type="PANTHER" id="PTHR31569:SF4">
    <property type="entry name" value="SWIM-TYPE DOMAIN-CONTAINING PROTEIN"/>
    <property type="match status" value="1"/>
</dbReference>
<dbReference type="Pfam" id="PF04434">
    <property type="entry name" value="SWIM"/>
    <property type="match status" value="1"/>
</dbReference>
<evidence type="ECO:0000256" key="3">
    <source>
        <dbReference type="ARBA" id="ARBA00022833"/>
    </source>
</evidence>
<dbReference type="EMBL" id="KB303627">
    <property type="protein sequence ID" value="ELU02927.1"/>
    <property type="molecule type" value="Genomic_DNA"/>
</dbReference>
<evidence type="ECO:0000256" key="4">
    <source>
        <dbReference type="PROSITE-ProRule" id="PRU00325"/>
    </source>
</evidence>
<protein>
    <recommendedName>
        <fullName evidence="5">SWIM-type domain-containing protein</fullName>
    </recommendedName>
</protein>
<proteinExistence type="predicted"/>
<name>R7UI63_CAPTE</name>
<dbReference type="STRING" id="283909.R7UI63"/>
<sequence>MLQRCAPTRVLEYFDRQWHEIKGEWVQGLMNDGEHHNFLNRTNNRLENLNVNVKSVLNSKLMFFDFVQRLLRCLGTLDLEKEHHAILVEQKVKLAPVFEEFDGFQQYLTPYAFKFINAQFKAMRVDDIPAEMDDAVTIGSNRPYIVSARTCTCGFFRAMELPCRHILSFRKSRGLDLFEISLCSRSFVRWTGSEPDFEVQTSAVQTLAVPSAVNKFKDAQQVCSQLLSITAKMPLREYWQ</sequence>
<evidence type="ECO:0000313" key="8">
    <source>
        <dbReference type="Proteomes" id="UP000014760"/>
    </source>
</evidence>
<keyword evidence="1" id="KW-0479">Metal-binding</keyword>
<keyword evidence="3" id="KW-0862">Zinc</keyword>
<keyword evidence="2 4" id="KW-0863">Zinc-finger</keyword>
<dbReference type="EMBL" id="AMQN01024783">
    <property type="status" value="NOT_ANNOTATED_CDS"/>
    <property type="molecule type" value="Genomic_DNA"/>
</dbReference>
<dbReference type="PANTHER" id="PTHR31569">
    <property type="entry name" value="SWIM-TYPE DOMAIN-CONTAINING PROTEIN"/>
    <property type="match status" value="1"/>
</dbReference>
<evidence type="ECO:0000256" key="1">
    <source>
        <dbReference type="ARBA" id="ARBA00022723"/>
    </source>
</evidence>
<evidence type="ECO:0000313" key="7">
    <source>
        <dbReference type="EnsemblMetazoa" id="CapteP195069"/>
    </source>
</evidence>
<dbReference type="Proteomes" id="UP000014760">
    <property type="component" value="Unassembled WGS sequence"/>
</dbReference>
<dbReference type="GO" id="GO:0008270">
    <property type="term" value="F:zinc ion binding"/>
    <property type="evidence" value="ECO:0007669"/>
    <property type="project" value="UniProtKB-KW"/>
</dbReference>
<dbReference type="SMART" id="SM00575">
    <property type="entry name" value="ZnF_PMZ"/>
    <property type="match status" value="1"/>
</dbReference>